<feature type="region of interest" description="Disordered" evidence="9">
    <location>
        <begin position="871"/>
        <end position="891"/>
    </location>
</feature>
<dbReference type="EC" id="3.2.1.52" evidence="3"/>
<gene>
    <name evidence="12" type="ORF">CS533_10585</name>
</gene>
<dbReference type="Proteomes" id="UP000229378">
    <property type="component" value="Unassembled WGS sequence"/>
</dbReference>
<dbReference type="CDD" id="cd02847">
    <property type="entry name" value="E_set_Chitobiase_C"/>
    <property type="match status" value="1"/>
</dbReference>
<dbReference type="GO" id="GO:0016020">
    <property type="term" value="C:membrane"/>
    <property type="evidence" value="ECO:0007669"/>
    <property type="project" value="TreeGrafter"/>
</dbReference>
<dbReference type="Gene3D" id="2.60.40.10">
    <property type="entry name" value="Immunoglobulins"/>
    <property type="match status" value="1"/>
</dbReference>
<dbReference type="InterPro" id="IPR029018">
    <property type="entry name" value="Hex-like_dom2"/>
</dbReference>
<dbReference type="InterPro" id="IPR013783">
    <property type="entry name" value="Ig-like_fold"/>
</dbReference>
<feature type="compositionally biased region" description="Basic and acidic residues" evidence="9">
    <location>
        <begin position="879"/>
        <end position="891"/>
    </location>
</feature>
<dbReference type="InterPro" id="IPR012291">
    <property type="entry name" value="CBM2_carb-bd_dom_sf"/>
</dbReference>
<dbReference type="GO" id="GO:0004563">
    <property type="term" value="F:beta-N-acetylhexosaminidase activity"/>
    <property type="evidence" value="ECO:0007669"/>
    <property type="project" value="UniProtKB-EC"/>
</dbReference>
<dbReference type="GO" id="GO:0030247">
    <property type="term" value="F:polysaccharide binding"/>
    <property type="evidence" value="ECO:0007669"/>
    <property type="project" value="InterPro"/>
</dbReference>
<evidence type="ECO:0000256" key="2">
    <source>
        <dbReference type="ARBA" id="ARBA00006285"/>
    </source>
</evidence>
<dbReference type="CDD" id="cd06569">
    <property type="entry name" value="GH20_Sm-chitobiase-like"/>
    <property type="match status" value="1"/>
</dbReference>
<comment type="caution">
    <text evidence="12">The sequence shown here is derived from an EMBL/GenBank/DDBJ whole genome shotgun (WGS) entry which is preliminary data.</text>
</comment>
<dbReference type="InterPro" id="IPR004866">
    <property type="entry name" value="CHB/HEX_N_dom"/>
</dbReference>
<evidence type="ECO:0000256" key="1">
    <source>
        <dbReference type="ARBA" id="ARBA00001231"/>
    </source>
</evidence>
<dbReference type="InterPro" id="IPR004867">
    <property type="entry name" value="CHB_C_dom"/>
</dbReference>
<dbReference type="GO" id="GO:0005975">
    <property type="term" value="P:carbohydrate metabolic process"/>
    <property type="evidence" value="ECO:0007669"/>
    <property type="project" value="InterPro"/>
</dbReference>
<dbReference type="Pfam" id="PF03174">
    <property type="entry name" value="CHB_HEX_C"/>
    <property type="match status" value="1"/>
</dbReference>
<dbReference type="Pfam" id="PF03173">
    <property type="entry name" value="CHB_HEX"/>
    <property type="match status" value="1"/>
</dbReference>
<dbReference type="Gene3D" id="3.30.379.10">
    <property type="entry name" value="Chitobiase/beta-hexosaminidase domain 2-like"/>
    <property type="match status" value="1"/>
</dbReference>
<comment type="catalytic activity">
    <reaction evidence="1">
        <text>Hydrolysis of terminal non-reducing N-acetyl-D-hexosamine residues in N-acetyl-beta-D-hexosaminides.</text>
        <dbReference type="EC" id="3.2.1.52"/>
    </reaction>
</comment>
<feature type="chain" id="PRO_5013700261" description="beta-N-acetylhexosaminidase" evidence="10">
    <location>
        <begin position="25"/>
        <end position="891"/>
    </location>
</feature>
<organism evidence="12 13">
    <name type="scientific">Yersinia bercovieri</name>
    <dbReference type="NCBI Taxonomy" id="634"/>
    <lineage>
        <taxon>Bacteria</taxon>
        <taxon>Pseudomonadati</taxon>
        <taxon>Pseudomonadota</taxon>
        <taxon>Gammaproteobacteria</taxon>
        <taxon>Enterobacterales</taxon>
        <taxon>Yersiniaceae</taxon>
        <taxon>Yersinia</taxon>
    </lineage>
</organism>
<dbReference type="RefSeq" id="WP_099460535.1">
    <property type="nucleotide sequence ID" value="NZ_PEHN01000009.1"/>
</dbReference>
<feature type="region of interest" description="Disordered" evidence="9">
    <location>
        <begin position="711"/>
        <end position="739"/>
    </location>
</feature>
<evidence type="ECO:0000256" key="4">
    <source>
        <dbReference type="ARBA" id="ARBA00022801"/>
    </source>
</evidence>
<dbReference type="SMART" id="SM01081">
    <property type="entry name" value="CHB_HEX"/>
    <property type="match status" value="1"/>
</dbReference>
<evidence type="ECO:0000256" key="10">
    <source>
        <dbReference type="SAM" id="SignalP"/>
    </source>
</evidence>
<sequence>MNRFKLNTLAAITATFGLMGAANADTANQQIVDQLSTLKVNYKVLDNRAGENGADCAKLGADWASCNQVMITLTNTGDEIKGRDWAIYFHSIRQILTVDNDQFSITHLTGDLHKIEPTAKFAGFPANQAVEIPITGEYWQLFATDFMPRWYATSGDAKPKVLKSTDTEDINEYLTQFTGDQWKRTKDDNNVLMTPESRFVKNEAVKTLTAANLRGQIIPTPMEVKIHPQDVNLSQGVALDLSALPKPAAEVVQQRFELLGLKLNATGFPIKTSIQPAVFKGDLAVSGAYELKIGDKGAQVIGFDPSGVFYGLQSILSLVPTDGSQKIATLDAKDAPRFEYRGLFLDVGRNFKTKEAVLRLLDQMAAYKLNKFHFHLSDDEGWRIEIPGLPELTDVGSKRCHDLTENSCLLPQLGSGPDSSNLGSGHFTRDDYIEILKYAQARQIDVIPEIDMPAHARAAVVSMEARYNNLMKQGKEKEANEFRLLDPTDDSNTTSVQFYERKSYLNPCLDSSKRFVDKVIGEMAQMHKEAGMPLTTWHFGGDEAKNIRLGSGFQDKNGPIEPGKGIIDKSVEDKPWAKSQVCQEMVKQGKVQDVEHLSSYFAIEVSKLVNAHGIEKMQAWQDGLKDAKDAKEFATKRVGVNFWDTLFWGGADSINDWANKGYEVVASNPDYVYFDMPYEVNPSERGYYWATRFNDEEKVFSFAPDNMPQNAETSVDRDGNHFSAKSDKPWPGVHGISGQSWNETVRTDEQMEYMIFPRALPLAERAWHRASWEQDYQAGREYRGGETHLVDTKALDTDWQRFANIMGQRELAKLDKAGIAYRLPVPGARVVAGQLEANISLPGLIIQYSTDGGKQWQQYDAKVQPKVSGNVMIRSTSPDGKRHSRAEPVKV</sequence>
<dbReference type="Pfam" id="PF02838">
    <property type="entry name" value="Glyco_hydro_20b"/>
    <property type="match status" value="1"/>
</dbReference>
<evidence type="ECO:0000256" key="6">
    <source>
        <dbReference type="ARBA" id="ARBA00030512"/>
    </source>
</evidence>
<dbReference type="InterPro" id="IPR015882">
    <property type="entry name" value="HEX_bac_N"/>
</dbReference>
<comment type="similarity">
    <text evidence="2">Belongs to the glycosyl hydrolase 20 family.</text>
</comment>
<feature type="signal peptide" evidence="10">
    <location>
        <begin position="1"/>
        <end position="24"/>
    </location>
</feature>
<protein>
    <recommendedName>
        <fullName evidence="3">beta-N-acetylhexosaminidase</fullName>
        <ecNumber evidence="3">3.2.1.52</ecNumber>
    </recommendedName>
    <alternativeName>
        <fullName evidence="6">Beta-N-acetylhexosaminidase</fullName>
    </alternativeName>
    <alternativeName>
        <fullName evidence="7">N-acetyl-beta-glucosaminidase</fullName>
    </alternativeName>
</protein>
<dbReference type="InterPro" id="IPR008965">
    <property type="entry name" value="CBM2/CBM3_carb-bd_dom_sf"/>
</dbReference>
<dbReference type="SUPFAM" id="SSF49384">
    <property type="entry name" value="Carbohydrate-binding domain"/>
    <property type="match status" value="1"/>
</dbReference>
<evidence type="ECO:0000259" key="11">
    <source>
        <dbReference type="SMART" id="SM01081"/>
    </source>
</evidence>
<dbReference type="InterPro" id="IPR017853">
    <property type="entry name" value="GH"/>
</dbReference>
<dbReference type="PANTHER" id="PTHR22600:SF57">
    <property type="entry name" value="BETA-N-ACETYLHEXOSAMINIDASE"/>
    <property type="match status" value="1"/>
</dbReference>
<evidence type="ECO:0000256" key="5">
    <source>
        <dbReference type="ARBA" id="ARBA00023295"/>
    </source>
</evidence>
<reference evidence="12 13" key="1">
    <citation type="submission" date="2017-10" db="EMBL/GenBank/DDBJ databases">
        <authorList>
            <person name="Banno H."/>
            <person name="Chua N.-H."/>
        </authorList>
    </citation>
    <scope>NUCLEOTIDE SEQUENCE [LARGE SCALE GENOMIC DNA]</scope>
    <source>
        <strain evidence="12 13">SCPM-O-B-7607</strain>
    </source>
</reference>
<evidence type="ECO:0000256" key="7">
    <source>
        <dbReference type="ARBA" id="ARBA00033000"/>
    </source>
</evidence>
<dbReference type="GO" id="GO:0030203">
    <property type="term" value="P:glycosaminoglycan metabolic process"/>
    <property type="evidence" value="ECO:0007669"/>
    <property type="project" value="TreeGrafter"/>
</dbReference>
<evidence type="ECO:0000313" key="12">
    <source>
        <dbReference type="EMBL" id="PHZ27376.1"/>
    </source>
</evidence>
<dbReference type="Gene3D" id="2.60.40.290">
    <property type="match status" value="1"/>
</dbReference>
<dbReference type="SUPFAM" id="SSF51445">
    <property type="entry name" value="(Trans)glycosidases"/>
    <property type="match status" value="1"/>
</dbReference>
<evidence type="ECO:0000256" key="3">
    <source>
        <dbReference type="ARBA" id="ARBA00012663"/>
    </source>
</evidence>
<dbReference type="PRINTS" id="PR00738">
    <property type="entry name" value="GLHYDRLASE20"/>
</dbReference>
<dbReference type="Pfam" id="PF00728">
    <property type="entry name" value="Glyco_hydro_20"/>
    <property type="match status" value="1"/>
</dbReference>
<feature type="domain" description="Chitobiase/beta-hexosaminidases N-terminal" evidence="11">
    <location>
        <begin position="36"/>
        <end position="197"/>
    </location>
</feature>
<dbReference type="SUPFAM" id="SSF55545">
    <property type="entry name" value="beta-N-acetylhexosaminidase-like domain"/>
    <property type="match status" value="1"/>
</dbReference>
<accession>A0A2G4U3M8</accession>
<dbReference type="InterPro" id="IPR014756">
    <property type="entry name" value="Ig_E-set"/>
</dbReference>
<evidence type="ECO:0000256" key="8">
    <source>
        <dbReference type="PIRSR" id="PIRSR625705-1"/>
    </source>
</evidence>
<dbReference type="Gene3D" id="3.20.20.80">
    <property type="entry name" value="Glycosidases"/>
    <property type="match status" value="1"/>
</dbReference>
<dbReference type="InterPro" id="IPR025705">
    <property type="entry name" value="Beta_hexosaminidase_sua/sub"/>
</dbReference>
<keyword evidence="5" id="KW-0326">Glycosidase</keyword>
<proteinExistence type="inferred from homology"/>
<dbReference type="InterPro" id="IPR015883">
    <property type="entry name" value="Glyco_hydro_20_cat"/>
</dbReference>
<dbReference type="SUPFAM" id="SSF81296">
    <property type="entry name" value="E set domains"/>
    <property type="match status" value="1"/>
</dbReference>
<evidence type="ECO:0000313" key="13">
    <source>
        <dbReference type="Proteomes" id="UP000229378"/>
    </source>
</evidence>
<feature type="active site" description="Proton donor" evidence="8">
    <location>
        <position position="543"/>
    </location>
</feature>
<feature type="compositionally biased region" description="Basic and acidic residues" evidence="9">
    <location>
        <begin position="714"/>
        <end position="728"/>
    </location>
</feature>
<keyword evidence="4" id="KW-0378">Hydrolase</keyword>
<dbReference type="EMBL" id="PEHN01000009">
    <property type="protein sequence ID" value="PHZ27376.1"/>
    <property type="molecule type" value="Genomic_DNA"/>
</dbReference>
<evidence type="ECO:0000256" key="9">
    <source>
        <dbReference type="SAM" id="MobiDB-lite"/>
    </source>
</evidence>
<dbReference type="AlphaFoldDB" id="A0A2G4U3M8"/>
<dbReference type="PANTHER" id="PTHR22600">
    <property type="entry name" value="BETA-HEXOSAMINIDASE"/>
    <property type="match status" value="1"/>
</dbReference>
<keyword evidence="10" id="KW-0732">Signal</keyword>
<name>A0A2G4U3M8_YERBE</name>